<feature type="compositionally biased region" description="Low complexity" evidence="1">
    <location>
        <begin position="63"/>
        <end position="72"/>
    </location>
</feature>
<feature type="compositionally biased region" description="Basic and acidic residues" evidence="1">
    <location>
        <begin position="300"/>
        <end position="316"/>
    </location>
</feature>
<dbReference type="GeneID" id="83180969"/>
<proteinExistence type="predicted"/>
<dbReference type="AlphaFoldDB" id="A0A9W9MIK0"/>
<reference evidence="2" key="2">
    <citation type="journal article" date="2023" name="IMA Fungus">
        <title>Comparative genomic study of the Penicillium genus elucidates a diverse pangenome and 15 lateral gene transfer events.</title>
        <authorList>
            <person name="Petersen C."/>
            <person name="Sorensen T."/>
            <person name="Nielsen M.R."/>
            <person name="Sondergaard T.E."/>
            <person name="Sorensen J.L."/>
            <person name="Fitzpatrick D.A."/>
            <person name="Frisvad J.C."/>
            <person name="Nielsen K.L."/>
        </authorList>
    </citation>
    <scope>NUCLEOTIDE SEQUENCE</scope>
    <source>
        <strain evidence="2">IBT 15544</strain>
    </source>
</reference>
<dbReference type="EMBL" id="JAPQKR010000013">
    <property type="protein sequence ID" value="KAJ5201943.1"/>
    <property type="molecule type" value="Genomic_DNA"/>
</dbReference>
<feature type="compositionally biased region" description="Low complexity" evidence="1">
    <location>
        <begin position="319"/>
        <end position="355"/>
    </location>
</feature>
<feature type="compositionally biased region" description="Polar residues" evidence="1">
    <location>
        <begin position="159"/>
        <end position="172"/>
    </location>
</feature>
<feature type="compositionally biased region" description="Low complexity" evidence="1">
    <location>
        <begin position="676"/>
        <end position="695"/>
    </location>
</feature>
<feature type="compositionally biased region" description="Low complexity" evidence="1">
    <location>
        <begin position="458"/>
        <end position="504"/>
    </location>
</feature>
<feature type="region of interest" description="Disordered" evidence="1">
    <location>
        <begin position="1"/>
        <end position="137"/>
    </location>
</feature>
<gene>
    <name evidence="2" type="ORF">N7498_006606</name>
</gene>
<comment type="caution">
    <text evidence="2">The sequence shown here is derived from an EMBL/GenBank/DDBJ whole genome shotgun (WGS) entry which is preliminary data.</text>
</comment>
<feature type="region of interest" description="Disordered" evidence="1">
    <location>
        <begin position="154"/>
        <end position="181"/>
    </location>
</feature>
<evidence type="ECO:0000256" key="1">
    <source>
        <dbReference type="SAM" id="MobiDB-lite"/>
    </source>
</evidence>
<dbReference type="OrthoDB" id="4505596at2759"/>
<name>A0A9W9MIK0_9EURO</name>
<organism evidence="2 3">
    <name type="scientific">Penicillium cinerascens</name>
    <dbReference type="NCBI Taxonomy" id="70096"/>
    <lineage>
        <taxon>Eukaryota</taxon>
        <taxon>Fungi</taxon>
        <taxon>Dikarya</taxon>
        <taxon>Ascomycota</taxon>
        <taxon>Pezizomycotina</taxon>
        <taxon>Eurotiomycetes</taxon>
        <taxon>Eurotiomycetidae</taxon>
        <taxon>Eurotiales</taxon>
        <taxon>Aspergillaceae</taxon>
        <taxon>Penicillium</taxon>
    </lineage>
</organism>
<feature type="compositionally biased region" description="Polar residues" evidence="1">
    <location>
        <begin position="14"/>
        <end position="23"/>
    </location>
</feature>
<feature type="compositionally biased region" description="Polar residues" evidence="1">
    <location>
        <begin position="206"/>
        <end position="220"/>
    </location>
</feature>
<feature type="compositionally biased region" description="Low complexity" evidence="1">
    <location>
        <begin position="31"/>
        <end position="55"/>
    </location>
</feature>
<keyword evidence="3" id="KW-1185">Reference proteome</keyword>
<feature type="region of interest" description="Disordered" evidence="1">
    <location>
        <begin position="197"/>
        <end position="237"/>
    </location>
</feature>
<dbReference type="RefSeq" id="XP_058307859.1">
    <property type="nucleotide sequence ID" value="XM_058453668.1"/>
</dbReference>
<evidence type="ECO:0000313" key="3">
    <source>
        <dbReference type="Proteomes" id="UP001150904"/>
    </source>
</evidence>
<evidence type="ECO:0000313" key="2">
    <source>
        <dbReference type="EMBL" id="KAJ5201943.1"/>
    </source>
</evidence>
<dbReference type="Proteomes" id="UP001150904">
    <property type="component" value="Unassembled WGS sequence"/>
</dbReference>
<feature type="compositionally biased region" description="Basic and acidic residues" evidence="1">
    <location>
        <begin position="559"/>
        <end position="573"/>
    </location>
</feature>
<protein>
    <submittedName>
        <fullName evidence="2">Uncharacterized protein</fullName>
    </submittedName>
</protein>
<feature type="compositionally biased region" description="Basic and acidic residues" evidence="1">
    <location>
        <begin position="603"/>
        <end position="616"/>
    </location>
</feature>
<feature type="compositionally biased region" description="Basic and acidic residues" evidence="1">
    <location>
        <begin position="443"/>
        <end position="456"/>
    </location>
</feature>
<sequence length="730" mass="78375">MPPKGYRKSMPGRLNSTMLTPSRRSSRVPASKSSNPSPQSSKSLDLSSTDPPDSSFNIRFYDSKTPSKTSSTDLRHGNGSPDTPLSRRRTFQARPSRLSTVYTPAVETPNSNKSSRRTRRSAAIETPQDHFSEDDFAETGWTLEQYLGLGYEEDMAGRTSPTNASSLGTRTSSRVRKPTERLMESQVSHLKLHKRKAALPAPHQKQAPQKVQKDNQQASIASKEIAKANSVNKGKEVQKKPELLGIEIDDEEAFHNLYLLTSEALSDEFKIKDDPDKVIADAREYWAETEAKAAQGVQGDEAKAPEADGMKNDKRVKPVKAAKPVKPAKAAKPVKSVKAAKPVKPVKAAKPAPAKITMKFKKSTPPSIDTDGWVKTGRVNDSGEEIILTPTDHSPYRSPHTYGDDALPYPPVRSRSDQQVEDDTALGFPPLMGDRNIPFDGEAQFKQEDVAEEKARVKTSSKAATKVAPKTASKTAPKSAPKTASKPSAGSSSKSGSKISAKTGPKTVSKGIPKTSAKTFTKANPTTTSKTSAKPSSSATTKPVFQRLTLKLKPATAEEIQRTSDESFDETMRKTPHKTTKKQSTIAKEKKRKAELISDEVEAEKPASKKSVHEKSAPATSNDTAGLVRAAEPSTKITFPTGRGRGVSRAAPRGAGGTRGTRGARGTRVSRGHGRGAATVTATATGNDTTAGTSTDPGSHGGRGSARAARGRGRGRVHVRVRGRGRARAV</sequence>
<feature type="region of interest" description="Disordered" evidence="1">
    <location>
        <begin position="291"/>
        <end position="730"/>
    </location>
</feature>
<feature type="compositionally biased region" description="Low complexity" evidence="1">
    <location>
        <begin position="517"/>
        <end position="543"/>
    </location>
</feature>
<accession>A0A9W9MIK0</accession>
<reference evidence="2" key="1">
    <citation type="submission" date="2022-12" db="EMBL/GenBank/DDBJ databases">
        <authorList>
            <person name="Petersen C."/>
        </authorList>
    </citation>
    <scope>NUCLEOTIDE SEQUENCE</scope>
    <source>
        <strain evidence="2">IBT 15544</strain>
    </source>
</reference>
<feature type="compositionally biased region" description="Basic residues" evidence="1">
    <location>
        <begin position="709"/>
        <end position="730"/>
    </location>
</feature>